<dbReference type="eggNOG" id="ENOG502QPYF">
    <property type="taxonomic scope" value="Eukaryota"/>
</dbReference>
<evidence type="ECO:0000313" key="4">
    <source>
        <dbReference type="Proteomes" id="UP000006039"/>
    </source>
</evidence>
<feature type="region of interest" description="Disordered" evidence="1">
    <location>
        <begin position="1"/>
        <end position="25"/>
    </location>
</feature>
<gene>
    <name evidence="3" type="primary">20343330</name>
    <name evidence="2" type="ORF">GGTG_02872</name>
</gene>
<dbReference type="Proteomes" id="UP000006039">
    <property type="component" value="Unassembled WGS sequence"/>
</dbReference>
<keyword evidence="4" id="KW-1185">Reference proteome</keyword>
<feature type="region of interest" description="Disordered" evidence="1">
    <location>
        <begin position="73"/>
        <end position="135"/>
    </location>
</feature>
<dbReference type="AlphaFoldDB" id="J3NNL5"/>
<sequence length="695" mass="76810">MPKLRSLFLSDEEMGKKDDDHRAEKDTGAGLAAWAPARIQPTQPRRFLKRLCILIAVAILVYEFIDNMPTDVPIRDRRHPQYVPQDSGPIRPPPASAPAVPDRLPDSMDPVTHRGPKKPAASSEKAPVAASQDAAHPVRDYNGPIKFEKLAETLHVIGETRGAYPLNKNVLFAAANLKSAATLLPIACQMGSELRSYVHFALLARSEIPPAEVMKVNGIDESCHIIFHDARPNFASRSMDKRLSESTSKVFAHIYNYMHPQVVIIDNPANEEASFLKGLRKQSATTPMPIIELPARGAEKLSWMAKLDSQSLKVWNDVSIDIIIPAAPGGGSLTRLLKSLGAADYLSSSPPHITVELSHDVDISTQKFLQDFQWPPPHSESGVHARYLSIRHRIPRKKLDEEESSARFLESFWPAKPSSSHILILSPDTELSPNFFDYLRYSILTYQYSIAAHIQQWNSRLFGFSLELPSVHLDGSRPFSLPPRRGSTDGPSLSDAPTSFLWEAPSSNAVLILGDKWVELHGFVSKVLVIQSGMAGTPRLLAEKLVSKRQPAWLEQALRLCRARGYLTLYPSRETSSQLVTVHTETYVPPEEYANDVPKGTGRHAADSSDGVSAHSRAPLLDILHDGGELPQLYDLPMVSWDGAPTESAGLDDRAAKYAADFRREVGGCLNDRSGLPQDRSAADLFCGPRKQHHV</sequence>
<dbReference type="EnsemblFungi" id="EJT77767">
    <property type="protein sequence ID" value="EJT77767"/>
    <property type="gene ID" value="GGTG_02872"/>
</dbReference>
<evidence type="ECO:0000313" key="3">
    <source>
        <dbReference type="EnsemblFungi" id="EJT77767"/>
    </source>
</evidence>
<accession>J3NNL5</accession>
<dbReference type="STRING" id="644352.J3NNL5"/>
<reference evidence="2" key="2">
    <citation type="submission" date="2010-07" db="EMBL/GenBank/DDBJ databases">
        <authorList>
            <consortium name="The Broad Institute Genome Sequencing Platform"/>
            <consortium name="Broad Institute Genome Sequencing Center for Infectious Disease"/>
            <person name="Ma L.-J."/>
            <person name="Dead R."/>
            <person name="Young S."/>
            <person name="Zeng Q."/>
            <person name="Koehrsen M."/>
            <person name="Alvarado L."/>
            <person name="Berlin A."/>
            <person name="Chapman S.B."/>
            <person name="Chen Z."/>
            <person name="Freedman E."/>
            <person name="Gellesch M."/>
            <person name="Goldberg J."/>
            <person name="Griggs A."/>
            <person name="Gujja S."/>
            <person name="Heilman E.R."/>
            <person name="Heiman D."/>
            <person name="Hepburn T."/>
            <person name="Howarth C."/>
            <person name="Jen D."/>
            <person name="Larson L."/>
            <person name="Mehta T."/>
            <person name="Neiman D."/>
            <person name="Pearson M."/>
            <person name="Roberts A."/>
            <person name="Saif S."/>
            <person name="Shea T."/>
            <person name="Shenoy N."/>
            <person name="Sisk P."/>
            <person name="Stolte C."/>
            <person name="Sykes S."/>
            <person name="Walk T."/>
            <person name="White J."/>
            <person name="Yandava C."/>
            <person name="Haas B."/>
            <person name="Nusbaum C."/>
            <person name="Birren B."/>
        </authorList>
    </citation>
    <scope>NUCLEOTIDE SEQUENCE</scope>
    <source>
        <strain evidence="2">R3-111a-1</strain>
    </source>
</reference>
<dbReference type="EMBL" id="GL385396">
    <property type="protein sequence ID" value="EJT77767.1"/>
    <property type="molecule type" value="Genomic_DNA"/>
</dbReference>
<feature type="region of interest" description="Disordered" evidence="1">
    <location>
        <begin position="591"/>
        <end position="613"/>
    </location>
</feature>
<evidence type="ECO:0000313" key="2">
    <source>
        <dbReference type="EMBL" id="EJT77767.1"/>
    </source>
</evidence>
<reference evidence="3" key="5">
    <citation type="submission" date="2018-04" db="UniProtKB">
        <authorList>
            <consortium name="EnsemblFungi"/>
        </authorList>
    </citation>
    <scope>IDENTIFICATION</scope>
    <source>
        <strain evidence="3">R3-111a-1</strain>
    </source>
</reference>
<dbReference type="RefSeq" id="XP_009218912.1">
    <property type="nucleotide sequence ID" value="XM_009220648.1"/>
</dbReference>
<dbReference type="HOGENOM" id="CLU_018583_0_0_1"/>
<reference evidence="4" key="1">
    <citation type="submission" date="2010-07" db="EMBL/GenBank/DDBJ databases">
        <title>The genome sequence of Gaeumannomyces graminis var. tritici strain R3-111a-1.</title>
        <authorList>
            <consortium name="The Broad Institute Genome Sequencing Platform"/>
            <person name="Ma L.-J."/>
            <person name="Dead R."/>
            <person name="Young S."/>
            <person name="Zeng Q."/>
            <person name="Koehrsen M."/>
            <person name="Alvarado L."/>
            <person name="Berlin A."/>
            <person name="Chapman S.B."/>
            <person name="Chen Z."/>
            <person name="Freedman E."/>
            <person name="Gellesch M."/>
            <person name="Goldberg J."/>
            <person name="Griggs A."/>
            <person name="Gujja S."/>
            <person name="Heilman E.R."/>
            <person name="Heiman D."/>
            <person name="Hepburn T."/>
            <person name="Howarth C."/>
            <person name="Jen D."/>
            <person name="Larson L."/>
            <person name="Mehta T."/>
            <person name="Neiman D."/>
            <person name="Pearson M."/>
            <person name="Roberts A."/>
            <person name="Saif S."/>
            <person name="Shea T."/>
            <person name="Shenoy N."/>
            <person name="Sisk P."/>
            <person name="Stolte C."/>
            <person name="Sykes S."/>
            <person name="Walk T."/>
            <person name="White J."/>
            <person name="Yandava C."/>
            <person name="Haas B."/>
            <person name="Nusbaum C."/>
            <person name="Birren B."/>
        </authorList>
    </citation>
    <scope>NUCLEOTIDE SEQUENCE [LARGE SCALE GENOMIC DNA]</scope>
    <source>
        <strain evidence="4">R3-111a-1</strain>
    </source>
</reference>
<evidence type="ECO:0000256" key="1">
    <source>
        <dbReference type="SAM" id="MobiDB-lite"/>
    </source>
</evidence>
<proteinExistence type="predicted"/>
<feature type="compositionally biased region" description="Basic and acidic residues" evidence="1">
    <location>
        <begin position="13"/>
        <end position="25"/>
    </location>
</feature>
<organism evidence="2">
    <name type="scientific">Gaeumannomyces tritici (strain R3-111a-1)</name>
    <name type="common">Wheat and barley take-all root rot fungus</name>
    <name type="synonym">Gaeumannomyces graminis var. tritici</name>
    <dbReference type="NCBI Taxonomy" id="644352"/>
    <lineage>
        <taxon>Eukaryota</taxon>
        <taxon>Fungi</taxon>
        <taxon>Dikarya</taxon>
        <taxon>Ascomycota</taxon>
        <taxon>Pezizomycotina</taxon>
        <taxon>Sordariomycetes</taxon>
        <taxon>Sordariomycetidae</taxon>
        <taxon>Magnaporthales</taxon>
        <taxon>Magnaporthaceae</taxon>
        <taxon>Gaeumannomyces</taxon>
    </lineage>
</organism>
<name>J3NNL5_GAET3</name>
<reference evidence="3" key="4">
    <citation type="journal article" date="2015" name="G3 (Bethesda)">
        <title>Genome sequences of three phytopathogenic species of the Magnaporthaceae family of fungi.</title>
        <authorList>
            <person name="Okagaki L.H."/>
            <person name="Nunes C.C."/>
            <person name="Sailsbery J."/>
            <person name="Clay B."/>
            <person name="Brown D."/>
            <person name="John T."/>
            <person name="Oh Y."/>
            <person name="Young N."/>
            <person name="Fitzgerald M."/>
            <person name="Haas B.J."/>
            <person name="Zeng Q."/>
            <person name="Young S."/>
            <person name="Adiconis X."/>
            <person name="Fan L."/>
            <person name="Levin J.Z."/>
            <person name="Mitchell T.K."/>
            <person name="Okubara P.A."/>
            <person name="Farman M.L."/>
            <person name="Kohn L.M."/>
            <person name="Birren B."/>
            <person name="Ma L.-J."/>
            <person name="Dean R.A."/>
        </authorList>
    </citation>
    <scope>NUCLEOTIDE SEQUENCE</scope>
    <source>
        <strain evidence="3">R3-111a-1</strain>
    </source>
</reference>
<evidence type="ECO:0008006" key="5">
    <source>
        <dbReference type="Google" id="ProtNLM"/>
    </source>
</evidence>
<dbReference type="PANTHER" id="PTHR33604:SF3">
    <property type="entry name" value="OSJNBA0004B13.7 PROTEIN"/>
    <property type="match status" value="1"/>
</dbReference>
<reference evidence="2" key="3">
    <citation type="submission" date="2010-09" db="EMBL/GenBank/DDBJ databases">
        <title>Annotation of Gaeumannomyces graminis var. tritici R3-111a-1.</title>
        <authorList>
            <consortium name="The Broad Institute Genome Sequencing Platform"/>
            <person name="Ma L.-J."/>
            <person name="Dead R."/>
            <person name="Young S.K."/>
            <person name="Zeng Q."/>
            <person name="Gargeya S."/>
            <person name="Fitzgerald M."/>
            <person name="Haas B."/>
            <person name="Abouelleil A."/>
            <person name="Alvarado L."/>
            <person name="Arachchi H.M."/>
            <person name="Berlin A."/>
            <person name="Brown A."/>
            <person name="Chapman S.B."/>
            <person name="Chen Z."/>
            <person name="Dunbar C."/>
            <person name="Freedman E."/>
            <person name="Gearin G."/>
            <person name="Gellesch M."/>
            <person name="Goldberg J."/>
            <person name="Griggs A."/>
            <person name="Gujja S."/>
            <person name="Heiman D."/>
            <person name="Howarth C."/>
            <person name="Larson L."/>
            <person name="Lui A."/>
            <person name="MacDonald P.J.P."/>
            <person name="Mehta T."/>
            <person name="Montmayeur A."/>
            <person name="Murphy C."/>
            <person name="Neiman D."/>
            <person name="Pearson M."/>
            <person name="Priest M."/>
            <person name="Roberts A."/>
            <person name="Saif S."/>
            <person name="Shea T."/>
            <person name="Shenoy N."/>
            <person name="Sisk P."/>
            <person name="Stolte C."/>
            <person name="Sykes S."/>
            <person name="Yandava C."/>
            <person name="Wortman J."/>
            <person name="Nusbaum C."/>
            <person name="Birren B."/>
        </authorList>
    </citation>
    <scope>NUCLEOTIDE SEQUENCE</scope>
    <source>
        <strain evidence="2">R3-111a-1</strain>
    </source>
</reference>
<dbReference type="GeneID" id="20343330"/>
<protein>
    <recommendedName>
        <fullName evidence="5">Glycosyltransferase 2</fullName>
    </recommendedName>
</protein>
<dbReference type="OrthoDB" id="5397682at2759"/>
<dbReference type="VEuPathDB" id="FungiDB:GGTG_02872"/>
<dbReference type="PANTHER" id="PTHR33604">
    <property type="entry name" value="OSJNBA0004B13.7 PROTEIN"/>
    <property type="match status" value="1"/>
</dbReference>